<comment type="caution">
    <text evidence="1">The sequence shown here is derived from an EMBL/GenBank/DDBJ whole genome shotgun (WGS) entry which is preliminary data.</text>
</comment>
<proteinExistence type="predicted"/>
<accession>A0A554VD99</accession>
<evidence type="ECO:0000313" key="1">
    <source>
        <dbReference type="EMBL" id="TSE04785.1"/>
    </source>
</evidence>
<dbReference type="EMBL" id="VLNR01000072">
    <property type="protein sequence ID" value="TSE04785.1"/>
    <property type="molecule type" value="Genomic_DNA"/>
</dbReference>
<dbReference type="OrthoDB" id="1163673at2"/>
<dbReference type="Proteomes" id="UP000318833">
    <property type="component" value="Unassembled WGS sequence"/>
</dbReference>
<dbReference type="RefSeq" id="WP_143918360.1">
    <property type="nucleotide sequence ID" value="NZ_CANLFO010000019.1"/>
</dbReference>
<gene>
    <name evidence="1" type="ORF">FOF46_25100</name>
</gene>
<reference evidence="1 2" key="1">
    <citation type="submission" date="2019-07" db="EMBL/GenBank/DDBJ databases">
        <title>The draft genome sequence of Aquimarina algiphila M91.</title>
        <authorList>
            <person name="Meng X."/>
        </authorList>
    </citation>
    <scope>NUCLEOTIDE SEQUENCE [LARGE SCALE GENOMIC DNA]</scope>
    <source>
        <strain evidence="1 2">M91</strain>
    </source>
</reference>
<name>A0A554VD99_9FLAO</name>
<sequence length="73" mass="8575">MKENLDSREIQLIIRNLITFIVIEGKEYVSDAKKKEYVAGYIQLLIKTIHLIEEEEEFSIVEDIADDLSKYVK</sequence>
<protein>
    <submittedName>
        <fullName evidence="1">Uncharacterized protein</fullName>
    </submittedName>
</protein>
<evidence type="ECO:0000313" key="2">
    <source>
        <dbReference type="Proteomes" id="UP000318833"/>
    </source>
</evidence>
<keyword evidence="2" id="KW-1185">Reference proteome</keyword>
<organism evidence="1 2">
    <name type="scientific">Aquimarina algiphila</name>
    <dbReference type="NCBI Taxonomy" id="2047982"/>
    <lineage>
        <taxon>Bacteria</taxon>
        <taxon>Pseudomonadati</taxon>
        <taxon>Bacteroidota</taxon>
        <taxon>Flavobacteriia</taxon>
        <taxon>Flavobacteriales</taxon>
        <taxon>Flavobacteriaceae</taxon>
        <taxon>Aquimarina</taxon>
    </lineage>
</organism>
<dbReference type="AlphaFoldDB" id="A0A554VD99"/>